<dbReference type="InterPro" id="IPR013815">
    <property type="entry name" value="ATP_grasp_subdomain_1"/>
</dbReference>
<name>A0ABZ1RFV0_9ACTN</name>
<dbReference type="Proteomes" id="UP001432075">
    <property type="component" value="Chromosome"/>
</dbReference>
<dbReference type="PANTHER" id="PTHR39217:SF1">
    <property type="entry name" value="GLUTATHIONE SYNTHETASE"/>
    <property type="match status" value="1"/>
</dbReference>
<dbReference type="SUPFAM" id="SSF56059">
    <property type="entry name" value="Glutathione synthetase ATP-binding domain-like"/>
    <property type="match status" value="1"/>
</dbReference>
<proteinExistence type="predicted"/>
<evidence type="ECO:0000313" key="2">
    <source>
        <dbReference type="Proteomes" id="UP001432075"/>
    </source>
</evidence>
<dbReference type="Gene3D" id="3.30.1490.20">
    <property type="entry name" value="ATP-grasp fold, A domain"/>
    <property type="match status" value="1"/>
</dbReference>
<organism evidence="1 2">
    <name type="scientific">Streptomyces goshikiensis</name>
    <dbReference type="NCBI Taxonomy" id="1942"/>
    <lineage>
        <taxon>Bacteria</taxon>
        <taxon>Bacillati</taxon>
        <taxon>Actinomycetota</taxon>
        <taxon>Actinomycetes</taxon>
        <taxon>Kitasatosporales</taxon>
        <taxon>Streptomycetaceae</taxon>
        <taxon>Streptomyces</taxon>
    </lineage>
</organism>
<dbReference type="PANTHER" id="PTHR39217">
    <property type="match status" value="1"/>
</dbReference>
<keyword evidence="2" id="KW-1185">Reference proteome</keyword>
<dbReference type="InterPro" id="IPR053191">
    <property type="entry name" value="DcsG_Biosynth_Enzyme"/>
</dbReference>
<sequence length="290" mass="30670">MAAARRVALATDAFGRARDAELPVLIAALRERGVDATAADWDDPAFDWAAQDAVVIRSTWDYPGRLAEFLAWAARVGGVSALHNPAEVVRWNGDKTYLTELASAGVPTVATRFIAPGEPVELTEGGEIVVKPSVSAGARDSARYTPAQRGAAEAHVRMLHEGGATAMVQPYLERIVDGERALVFLGGEFSHAMRKGPVLTDTGRVDNARVPHPDLVEHVPDAAELAVARAALTALATALAAGPLLYARVDLALDTAGAPVVMELELIEPNLFLTATEGGVDRFVEAVARL</sequence>
<dbReference type="Gene3D" id="3.30.470.20">
    <property type="entry name" value="ATP-grasp fold, B domain"/>
    <property type="match status" value="1"/>
</dbReference>
<dbReference type="RefSeq" id="WP_037798906.1">
    <property type="nucleotide sequence ID" value="NZ_CP108057.1"/>
</dbReference>
<gene>
    <name evidence="1" type="ORF">OHU17_03700</name>
</gene>
<accession>A0ABZ1RFV0</accession>
<reference evidence="1" key="1">
    <citation type="submission" date="2022-10" db="EMBL/GenBank/DDBJ databases">
        <title>The complete genomes of actinobacterial strains from the NBC collection.</title>
        <authorList>
            <person name="Joergensen T.S."/>
            <person name="Alvarez Arevalo M."/>
            <person name="Sterndorff E.B."/>
            <person name="Faurdal D."/>
            <person name="Vuksanovic O."/>
            <person name="Mourched A.-S."/>
            <person name="Charusanti P."/>
            <person name="Shaw S."/>
            <person name="Blin K."/>
            <person name="Weber T."/>
        </authorList>
    </citation>
    <scope>NUCLEOTIDE SEQUENCE</scope>
    <source>
        <strain evidence="1">NBC_00283</strain>
    </source>
</reference>
<dbReference type="EMBL" id="CP108057">
    <property type="protein sequence ID" value="WUO44987.1"/>
    <property type="molecule type" value="Genomic_DNA"/>
</dbReference>
<protein>
    <recommendedName>
        <fullName evidence="3">ATP-grasp domain-containing protein</fullName>
    </recommendedName>
</protein>
<evidence type="ECO:0000313" key="1">
    <source>
        <dbReference type="EMBL" id="WUO44987.1"/>
    </source>
</evidence>
<evidence type="ECO:0008006" key="3">
    <source>
        <dbReference type="Google" id="ProtNLM"/>
    </source>
</evidence>